<feature type="domain" description="DUF2268" evidence="1">
    <location>
        <begin position="146"/>
        <end position="330"/>
    </location>
</feature>
<dbReference type="EMBL" id="CP075897">
    <property type="protein sequence ID" value="QWB28704.1"/>
    <property type="molecule type" value="Genomic_DNA"/>
</dbReference>
<protein>
    <recommendedName>
        <fullName evidence="1">DUF2268 domain-containing protein</fullName>
    </recommendedName>
</protein>
<gene>
    <name evidence="2" type="ORF">KKI46_08810</name>
</gene>
<dbReference type="PROSITE" id="PS51257">
    <property type="entry name" value="PROKAR_LIPOPROTEIN"/>
    <property type="match status" value="1"/>
</dbReference>
<dbReference type="Pfam" id="PF10026">
    <property type="entry name" value="DUF2268"/>
    <property type="match status" value="1"/>
</dbReference>
<accession>A0ABX8G647</accession>
<organism evidence="2 3">
    <name type="scientific">Exiguobacterium acetylicum</name>
    <name type="common">Brevibacterium acetylicum</name>
    <dbReference type="NCBI Taxonomy" id="41170"/>
    <lineage>
        <taxon>Bacteria</taxon>
        <taxon>Bacillati</taxon>
        <taxon>Bacillota</taxon>
        <taxon>Bacilli</taxon>
        <taxon>Bacillales</taxon>
        <taxon>Bacillales Family XII. Incertae Sedis</taxon>
        <taxon>Exiguobacterium</taxon>
    </lineage>
</organism>
<dbReference type="Proteomes" id="UP000679498">
    <property type="component" value="Chromosome"/>
</dbReference>
<evidence type="ECO:0000313" key="2">
    <source>
        <dbReference type="EMBL" id="QWB28704.1"/>
    </source>
</evidence>
<evidence type="ECO:0000259" key="1">
    <source>
        <dbReference type="Pfam" id="PF10026"/>
    </source>
</evidence>
<keyword evidence="3" id="KW-1185">Reference proteome</keyword>
<name>A0ABX8G647_EXIAC</name>
<evidence type="ECO:0000313" key="3">
    <source>
        <dbReference type="Proteomes" id="UP000679498"/>
    </source>
</evidence>
<dbReference type="InterPro" id="IPR018728">
    <property type="entry name" value="DUF2268"/>
</dbReference>
<sequence length="340" mass="39173">MLLHHKKEEDERLLKKSLIILLTAPVLLLSACTEEQKTSQPTTQLMLKSEKIQSESVKIDDDSKVNIVFLYEPYKKYLQASLKNNDPEVDKKNYAKYVLSYIDKVGDKEQFATADLKGSLMLQSTVYEQELLDKIENLMKQQDNIKKIIQKNYIASHMILPKKKSTIIVAPINPESSLDIQPMKGVTGAAYKDAFILYLDPNYDQDVLAYTTAHEYHHLVLMDTPDFSLNTTLNSVIVEGKADAFAERIVKDVSIPWNVEMDEATKKHVVHLVNSHEVSQLDFVLGNEQKEIPRWSNYMLGRDILNHYFESHPDQSIADWTYTDQTDILKGYKYQKILEQ</sequence>
<proteinExistence type="predicted"/>
<reference evidence="2 3" key="1">
    <citation type="submission" date="2021-05" db="EMBL/GenBank/DDBJ databases">
        <title>Biocontrol using Exiguobacterium acetylicum SI17 against litchi downy blight caused by Peronophythora litchii.</title>
        <authorList>
            <person name="Zheng L."/>
        </authorList>
    </citation>
    <scope>NUCLEOTIDE SEQUENCE [LARGE SCALE GENOMIC DNA]</scope>
    <source>
        <strain evidence="2 3">SI17</strain>
    </source>
</reference>